<dbReference type="Proteomes" id="UP000747399">
    <property type="component" value="Unassembled WGS sequence"/>
</dbReference>
<evidence type="ECO:0000313" key="2">
    <source>
        <dbReference type="EMBL" id="GIL56314.1"/>
    </source>
</evidence>
<organism evidence="2 3">
    <name type="scientific">Volvox africanus</name>
    <dbReference type="NCBI Taxonomy" id="51714"/>
    <lineage>
        <taxon>Eukaryota</taxon>
        <taxon>Viridiplantae</taxon>
        <taxon>Chlorophyta</taxon>
        <taxon>core chlorophytes</taxon>
        <taxon>Chlorophyceae</taxon>
        <taxon>CS clade</taxon>
        <taxon>Chlamydomonadales</taxon>
        <taxon>Volvocaceae</taxon>
        <taxon>Volvox</taxon>
    </lineage>
</organism>
<proteinExistence type="predicted"/>
<sequence length="351" mass="34462">MSKGSGAVKGAESGATAASGAAAGSSGSTFTSPGKTVRSGGGGWFSRRSATTLPDNTGVAAAAAAAAAQPTQTAVLGSGGIAPPATTGSSSAGTMHGGTSDPGQRMSTLADQIQTLHASPSSDQLAAATGAATLAASPQRGQIQPQSAHADVYSAVGAIPPLNRAAAAAREQGRHSRGSSTVTDEHAAAAVAPFGVAPAAPPAADGAAVAAAFPAATVMAVRYGPTFRRRSDGRVTILVDVAGTLVPTVPRVTAAAGQQPSGAAGRGGRLAGSGGESAIGAAATWQGTGSRGRGRAPRRLRFRHVRFNRMAARLTYTGPRLSIGSGGGWGLVIDARVYRNIVGGWKDILAK</sequence>
<evidence type="ECO:0000256" key="1">
    <source>
        <dbReference type="SAM" id="MobiDB-lite"/>
    </source>
</evidence>
<dbReference type="AlphaFoldDB" id="A0A8J4B8R8"/>
<feature type="compositionally biased region" description="Low complexity" evidence="1">
    <location>
        <begin position="10"/>
        <end position="34"/>
    </location>
</feature>
<accession>A0A8J4B8R8</accession>
<reference evidence="2" key="1">
    <citation type="journal article" date="2021" name="Proc. Natl. Acad. Sci. U.S.A.">
        <title>Three genomes in the algal genus Volvox reveal the fate of a haploid sex-determining region after a transition to homothallism.</title>
        <authorList>
            <person name="Yamamoto K."/>
            <person name="Hamaji T."/>
            <person name="Kawai-Toyooka H."/>
            <person name="Matsuzaki R."/>
            <person name="Takahashi F."/>
            <person name="Nishimura Y."/>
            <person name="Kawachi M."/>
            <person name="Noguchi H."/>
            <person name="Minakuchi Y."/>
            <person name="Umen J.G."/>
            <person name="Toyoda A."/>
            <person name="Nozaki H."/>
        </authorList>
    </citation>
    <scope>NUCLEOTIDE SEQUENCE</scope>
    <source>
        <strain evidence="2">NIES-3780</strain>
    </source>
</reference>
<name>A0A8J4B8R8_9CHLO</name>
<comment type="caution">
    <text evidence="2">The sequence shown here is derived from an EMBL/GenBank/DDBJ whole genome shotgun (WGS) entry which is preliminary data.</text>
</comment>
<feature type="region of interest" description="Disordered" evidence="1">
    <location>
        <begin position="255"/>
        <end position="274"/>
    </location>
</feature>
<dbReference type="EMBL" id="BNCO01000024">
    <property type="protein sequence ID" value="GIL56314.1"/>
    <property type="molecule type" value="Genomic_DNA"/>
</dbReference>
<feature type="region of interest" description="Disordered" evidence="1">
    <location>
        <begin position="1"/>
        <end position="50"/>
    </location>
</feature>
<feature type="region of interest" description="Disordered" evidence="1">
    <location>
        <begin position="75"/>
        <end position="105"/>
    </location>
</feature>
<keyword evidence="3" id="KW-1185">Reference proteome</keyword>
<gene>
    <name evidence="2" type="ORF">Vafri_11691</name>
</gene>
<feature type="compositionally biased region" description="Gly residues" evidence="1">
    <location>
        <begin position="264"/>
        <end position="274"/>
    </location>
</feature>
<protein>
    <submittedName>
        <fullName evidence="2">Uncharacterized protein</fullName>
    </submittedName>
</protein>
<evidence type="ECO:0000313" key="3">
    <source>
        <dbReference type="Proteomes" id="UP000747399"/>
    </source>
</evidence>